<dbReference type="InterPro" id="IPR016181">
    <property type="entry name" value="Acyl_CoA_acyltransferase"/>
</dbReference>
<organism evidence="2 3">
    <name type="scientific">Flavobacterium cheonhonense</name>
    <dbReference type="NCBI Taxonomy" id="706185"/>
    <lineage>
        <taxon>Bacteria</taxon>
        <taxon>Pseudomonadati</taxon>
        <taxon>Bacteroidota</taxon>
        <taxon>Flavobacteriia</taxon>
        <taxon>Flavobacteriales</taxon>
        <taxon>Flavobacteriaceae</taxon>
        <taxon>Flavobacterium</taxon>
    </lineage>
</organism>
<dbReference type="InterPro" id="IPR051531">
    <property type="entry name" value="N-acetyltransferase"/>
</dbReference>
<dbReference type="PROSITE" id="PS51186">
    <property type="entry name" value="GNAT"/>
    <property type="match status" value="1"/>
</dbReference>
<keyword evidence="3" id="KW-1185">Reference proteome</keyword>
<dbReference type="Gene3D" id="3.40.630.30">
    <property type="match status" value="1"/>
</dbReference>
<dbReference type="EMBL" id="BAABCR010000008">
    <property type="protein sequence ID" value="GAA4025827.1"/>
    <property type="molecule type" value="Genomic_DNA"/>
</dbReference>
<accession>A0ABP7TG74</accession>
<dbReference type="Proteomes" id="UP001500968">
    <property type="component" value="Unassembled WGS sequence"/>
</dbReference>
<dbReference type="Pfam" id="PF13302">
    <property type="entry name" value="Acetyltransf_3"/>
    <property type="match status" value="1"/>
</dbReference>
<dbReference type="SUPFAM" id="SSF55729">
    <property type="entry name" value="Acyl-CoA N-acyltransferases (Nat)"/>
    <property type="match status" value="1"/>
</dbReference>
<dbReference type="PANTHER" id="PTHR43792">
    <property type="entry name" value="GNAT FAMILY, PUTATIVE (AFU_ORTHOLOGUE AFUA_3G00765)-RELATED-RELATED"/>
    <property type="match status" value="1"/>
</dbReference>
<sequence>MTQLPPYDSFPEIQNTIVLLRDILPTEAEAIIDISYYNGKKATTVDDVLLMLAKIRKDYREGNAINWGIVEVASGKIAGSCGFYRGFENGTGELGCILHEAFRGKGLMTSAMQLAIQFGWKQLQLSRIISITKKDNNKAIQLLKRLGFVEIAHLENNYTEYELKKPNT</sequence>
<feature type="domain" description="N-acetyltransferase" evidence="1">
    <location>
        <begin position="18"/>
        <end position="168"/>
    </location>
</feature>
<evidence type="ECO:0000313" key="3">
    <source>
        <dbReference type="Proteomes" id="UP001500968"/>
    </source>
</evidence>
<reference evidence="3" key="1">
    <citation type="journal article" date="2019" name="Int. J. Syst. Evol. Microbiol.">
        <title>The Global Catalogue of Microorganisms (GCM) 10K type strain sequencing project: providing services to taxonomists for standard genome sequencing and annotation.</title>
        <authorList>
            <consortium name="The Broad Institute Genomics Platform"/>
            <consortium name="The Broad Institute Genome Sequencing Center for Infectious Disease"/>
            <person name="Wu L."/>
            <person name="Ma J."/>
        </authorList>
    </citation>
    <scope>NUCLEOTIDE SEQUENCE [LARGE SCALE GENOMIC DNA]</scope>
    <source>
        <strain evidence="3">JCM 17064</strain>
    </source>
</reference>
<gene>
    <name evidence="2" type="ORF">GCM10022386_06350</name>
</gene>
<protein>
    <recommendedName>
        <fullName evidence="1">N-acetyltransferase domain-containing protein</fullName>
    </recommendedName>
</protein>
<evidence type="ECO:0000313" key="2">
    <source>
        <dbReference type="EMBL" id="GAA4025827.1"/>
    </source>
</evidence>
<dbReference type="CDD" id="cd04301">
    <property type="entry name" value="NAT_SF"/>
    <property type="match status" value="1"/>
</dbReference>
<dbReference type="InterPro" id="IPR000182">
    <property type="entry name" value="GNAT_dom"/>
</dbReference>
<comment type="caution">
    <text evidence="2">The sequence shown here is derived from an EMBL/GenBank/DDBJ whole genome shotgun (WGS) entry which is preliminary data.</text>
</comment>
<evidence type="ECO:0000259" key="1">
    <source>
        <dbReference type="PROSITE" id="PS51186"/>
    </source>
</evidence>
<proteinExistence type="predicted"/>
<name>A0ABP7TG74_9FLAO</name>
<dbReference type="RefSeq" id="WP_290874490.1">
    <property type="nucleotide sequence ID" value="NZ_BAABCR010000008.1"/>
</dbReference>